<gene>
    <name evidence="8" type="ORF">MEQU1_002978</name>
</gene>
<sequence length="537" mass="58453">MPLGRPLKPPQGSTPESAEGQSSVNASEPSTPENTKSGFSINFSRSQGLASSLLDRSDTSRRTSRDSHPVSSSSGRSSKSSSKQQHKPQFHIDTLRVEDGRGVQSLLSTCLPHEQTPPYSSIMTRLEHAPKLSLGVFMNTPSPMVAGPLSVSSSDTRRKLVGVCSATAAPAPIAQSRHGHSHSGLARVVCIHEICVDPSYRRQGLGKKLLHTFLENLQHHYVSGDTLQGQEFEVVTTICPPKRVSFFEQFDFVCHGASYIEVEDMPWLEMRRFIHTDVDHSHEASFVTADMAEMSQSYASSLGSLPQNILMEHMSASQSLSGSDHETGFTPFSPTQADAPTVSPTPMTPSAGSLTNDQILSMLLENATLSEGAARDLGVPVPSSEQKQNPACSFERIFGQAIAGKTASEDFRTALVSRLVDRNYGLNMHRLYCPNEHCDCVLLNRNSSEWLVRETGPLLDAIPNTGEDSASPDDGTVPQATNAPWLNSLFHSTNTSIDSIGPLRGFWHVPGPMSFDNISFSRDFDNFSETTSPSRTH</sequence>
<dbReference type="AlphaFoldDB" id="A0AAF0EGP7"/>
<dbReference type="InterPro" id="IPR011057">
    <property type="entry name" value="Mss4-like_sf"/>
</dbReference>
<dbReference type="GO" id="GO:0015031">
    <property type="term" value="P:protein transport"/>
    <property type="evidence" value="ECO:0007669"/>
    <property type="project" value="UniProtKB-KW"/>
</dbReference>
<feature type="compositionally biased region" description="Polar residues" evidence="6">
    <location>
        <begin position="11"/>
        <end position="50"/>
    </location>
</feature>
<evidence type="ECO:0000256" key="1">
    <source>
        <dbReference type="ARBA" id="ARBA00022448"/>
    </source>
</evidence>
<dbReference type="PROSITE" id="PS51186">
    <property type="entry name" value="GNAT"/>
    <property type="match status" value="1"/>
</dbReference>
<dbReference type="GO" id="GO:0005085">
    <property type="term" value="F:guanyl-nucleotide exchange factor activity"/>
    <property type="evidence" value="ECO:0007669"/>
    <property type="project" value="UniProtKB-KW"/>
</dbReference>
<dbReference type="Pfam" id="PF13508">
    <property type="entry name" value="Acetyltransf_7"/>
    <property type="match status" value="1"/>
</dbReference>
<dbReference type="Gene3D" id="3.40.630.30">
    <property type="match status" value="1"/>
</dbReference>
<evidence type="ECO:0000313" key="9">
    <source>
        <dbReference type="Proteomes" id="UP001214415"/>
    </source>
</evidence>
<dbReference type="PROSITE" id="PS51796">
    <property type="entry name" value="MSS4"/>
    <property type="match status" value="1"/>
</dbReference>
<feature type="region of interest" description="Disordered" evidence="6">
    <location>
        <begin position="1"/>
        <end position="91"/>
    </location>
</feature>
<proteinExistence type="predicted"/>
<evidence type="ECO:0000256" key="2">
    <source>
        <dbReference type="ARBA" id="ARBA00022658"/>
    </source>
</evidence>
<evidence type="ECO:0000313" key="8">
    <source>
        <dbReference type="EMBL" id="WFD24281.1"/>
    </source>
</evidence>
<feature type="region of interest" description="Disordered" evidence="6">
    <location>
        <begin position="316"/>
        <end position="354"/>
    </location>
</feature>
<evidence type="ECO:0000256" key="3">
    <source>
        <dbReference type="ARBA" id="ARBA00022679"/>
    </source>
</evidence>
<dbReference type="InterPro" id="IPR011323">
    <property type="entry name" value="Mss4/transl-control_tumour"/>
</dbReference>
<dbReference type="InterPro" id="IPR000182">
    <property type="entry name" value="GNAT_dom"/>
</dbReference>
<keyword evidence="1" id="KW-0813">Transport</keyword>
<keyword evidence="2" id="KW-0344">Guanine-nucleotide releasing factor</keyword>
<dbReference type="PANTHER" id="PTHR10908">
    <property type="entry name" value="SEROTONIN N-ACETYLTRANSFERASE"/>
    <property type="match status" value="1"/>
</dbReference>
<evidence type="ECO:0000256" key="5">
    <source>
        <dbReference type="ARBA" id="ARBA00023315"/>
    </source>
</evidence>
<evidence type="ECO:0000256" key="4">
    <source>
        <dbReference type="ARBA" id="ARBA00022927"/>
    </source>
</evidence>
<name>A0AAF0EGP7_9BASI</name>
<evidence type="ECO:0000259" key="7">
    <source>
        <dbReference type="PROSITE" id="PS51186"/>
    </source>
</evidence>
<dbReference type="Proteomes" id="UP001214415">
    <property type="component" value="Chromosome 6"/>
</dbReference>
<protein>
    <recommendedName>
        <fullName evidence="7">N-acetyltransferase domain-containing protein</fullName>
    </recommendedName>
</protein>
<dbReference type="EMBL" id="CP119905">
    <property type="protein sequence ID" value="WFD24281.1"/>
    <property type="molecule type" value="Genomic_DNA"/>
</dbReference>
<feature type="compositionally biased region" description="Low complexity" evidence="6">
    <location>
        <begin position="69"/>
        <end position="82"/>
    </location>
</feature>
<keyword evidence="9" id="KW-1185">Reference proteome</keyword>
<dbReference type="GO" id="GO:0004059">
    <property type="term" value="F:aralkylamine N-acetyltransferase activity"/>
    <property type="evidence" value="ECO:0007669"/>
    <property type="project" value="TreeGrafter"/>
</dbReference>
<dbReference type="Gene3D" id="2.170.150.10">
    <property type="entry name" value="Metal Binding Protein, Guanine Nucleotide Exchange Factor, Chain A"/>
    <property type="match status" value="1"/>
</dbReference>
<dbReference type="CDD" id="cd04301">
    <property type="entry name" value="NAT_SF"/>
    <property type="match status" value="1"/>
</dbReference>
<evidence type="ECO:0000256" key="6">
    <source>
        <dbReference type="SAM" id="MobiDB-lite"/>
    </source>
</evidence>
<dbReference type="SUPFAM" id="SSF51316">
    <property type="entry name" value="Mss4-like"/>
    <property type="match status" value="1"/>
</dbReference>
<keyword evidence="4" id="KW-0653">Protein transport</keyword>
<dbReference type="GO" id="GO:0007264">
    <property type="term" value="P:small GTPase-mediated signal transduction"/>
    <property type="evidence" value="ECO:0007669"/>
    <property type="project" value="InterPro"/>
</dbReference>
<reference evidence="8" key="1">
    <citation type="submission" date="2023-03" db="EMBL/GenBank/DDBJ databases">
        <title>Mating type loci evolution in Malassezia.</title>
        <authorList>
            <person name="Coelho M.A."/>
        </authorList>
    </citation>
    <scope>NUCLEOTIDE SEQUENCE</scope>
    <source>
        <strain evidence="8">CBS 12830</strain>
    </source>
</reference>
<keyword evidence="5" id="KW-0012">Acyltransferase</keyword>
<organism evidence="8 9">
    <name type="scientific">Malassezia equina</name>
    <dbReference type="NCBI Taxonomy" id="1381935"/>
    <lineage>
        <taxon>Eukaryota</taxon>
        <taxon>Fungi</taxon>
        <taxon>Dikarya</taxon>
        <taxon>Basidiomycota</taxon>
        <taxon>Ustilaginomycotina</taxon>
        <taxon>Malasseziomycetes</taxon>
        <taxon>Malasseziales</taxon>
        <taxon>Malasseziaceae</taxon>
        <taxon>Malassezia</taxon>
    </lineage>
</organism>
<keyword evidence="3" id="KW-0808">Transferase</keyword>
<dbReference type="InterPro" id="IPR007515">
    <property type="entry name" value="Mss4"/>
</dbReference>
<dbReference type="SUPFAM" id="SSF55729">
    <property type="entry name" value="Acyl-CoA N-acyltransferases (Nat)"/>
    <property type="match status" value="1"/>
</dbReference>
<feature type="compositionally biased region" description="Basic and acidic residues" evidence="6">
    <location>
        <begin position="55"/>
        <end position="68"/>
    </location>
</feature>
<dbReference type="PANTHER" id="PTHR10908:SF0">
    <property type="entry name" value="SEROTONIN N-ACETYLTRANSFERASE"/>
    <property type="match status" value="1"/>
</dbReference>
<accession>A0AAF0EGP7</accession>
<feature type="compositionally biased region" description="Polar residues" evidence="6">
    <location>
        <begin position="330"/>
        <end position="354"/>
    </location>
</feature>
<feature type="domain" description="N-acetyltransferase" evidence="7">
    <location>
        <begin position="90"/>
        <end position="275"/>
    </location>
</feature>
<dbReference type="GO" id="GO:0005737">
    <property type="term" value="C:cytoplasm"/>
    <property type="evidence" value="ECO:0007669"/>
    <property type="project" value="TreeGrafter"/>
</dbReference>
<dbReference type="InterPro" id="IPR016181">
    <property type="entry name" value="Acyl_CoA_acyltransferase"/>
</dbReference>
<dbReference type="InterPro" id="IPR051635">
    <property type="entry name" value="SNAT-like"/>
</dbReference>